<dbReference type="InterPro" id="IPR000835">
    <property type="entry name" value="HTH_MarR-typ"/>
</dbReference>
<dbReference type="PROSITE" id="PS50995">
    <property type="entry name" value="HTH_MARR_2"/>
    <property type="match status" value="1"/>
</dbReference>
<accession>A0A921MGG5</accession>
<dbReference type="InterPro" id="IPR036390">
    <property type="entry name" value="WH_DNA-bd_sf"/>
</dbReference>
<dbReference type="PANTHER" id="PTHR33164:SF99">
    <property type="entry name" value="MARR FAMILY REGULATORY PROTEIN"/>
    <property type="match status" value="1"/>
</dbReference>
<dbReference type="SMART" id="SM00347">
    <property type="entry name" value="HTH_MARR"/>
    <property type="match status" value="1"/>
</dbReference>
<feature type="region of interest" description="Disordered" evidence="1">
    <location>
        <begin position="1"/>
        <end position="25"/>
    </location>
</feature>
<evidence type="ECO:0000313" key="4">
    <source>
        <dbReference type="Proteomes" id="UP000784435"/>
    </source>
</evidence>
<comment type="caution">
    <text evidence="3">The sequence shown here is derived from an EMBL/GenBank/DDBJ whole genome shotgun (WGS) entry which is preliminary data.</text>
</comment>
<dbReference type="Proteomes" id="UP000784435">
    <property type="component" value="Unassembled WGS sequence"/>
</dbReference>
<protein>
    <submittedName>
        <fullName evidence="3">MarR family transcriptional regulator</fullName>
    </submittedName>
</protein>
<reference evidence="3" key="1">
    <citation type="journal article" date="2021" name="PeerJ">
        <title>Extensive microbial diversity within the chicken gut microbiome revealed by metagenomics and culture.</title>
        <authorList>
            <person name="Gilroy R."/>
            <person name="Ravi A."/>
            <person name="Getino M."/>
            <person name="Pursley I."/>
            <person name="Horton D.L."/>
            <person name="Alikhan N.F."/>
            <person name="Baker D."/>
            <person name="Gharbi K."/>
            <person name="Hall N."/>
            <person name="Watson M."/>
            <person name="Adriaenssens E.M."/>
            <person name="Foster-Nyarko E."/>
            <person name="Jarju S."/>
            <person name="Secka A."/>
            <person name="Antonio M."/>
            <person name="Oren A."/>
            <person name="Chaudhuri R.R."/>
            <person name="La Ragione R."/>
            <person name="Hildebrand F."/>
            <person name="Pallen M.J."/>
        </authorList>
    </citation>
    <scope>NUCLEOTIDE SEQUENCE</scope>
    <source>
        <strain evidence="3">ChiGjej5B5-7349</strain>
    </source>
</reference>
<evidence type="ECO:0000259" key="2">
    <source>
        <dbReference type="PROSITE" id="PS50995"/>
    </source>
</evidence>
<dbReference type="Pfam" id="PF01047">
    <property type="entry name" value="MarR"/>
    <property type="match status" value="1"/>
</dbReference>
<dbReference type="GO" id="GO:0006950">
    <property type="term" value="P:response to stress"/>
    <property type="evidence" value="ECO:0007669"/>
    <property type="project" value="TreeGrafter"/>
</dbReference>
<name>A0A921MGG5_9MICO</name>
<dbReference type="InterPro" id="IPR036388">
    <property type="entry name" value="WH-like_DNA-bd_sf"/>
</dbReference>
<reference evidence="3" key="2">
    <citation type="submission" date="2021-09" db="EMBL/GenBank/DDBJ databases">
        <authorList>
            <person name="Gilroy R."/>
        </authorList>
    </citation>
    <scope>NUCLEOTIDE SEQUENCE</scope>
    <source>
        <strain evidence="3">ChiGjej5B5-7349</strain>
    </source>
</reference>
<dbReference type="GO" id="GO:0003700">
    <property type="term" value="F:DNA-binding transcription factor activity"/>
    <property type="evidence" value="ECO:0007669"/>
    <property type="project" value="InterPro"/>
</dbReference>
<dbReference type="SUPFAM" id="SSF46785">
    <property type="entry name" value="Winged helix' DNA-binding domain"/>
    <property type="match status" value="1"/>
</dbReference>
<dbReference type="AlphaFoldDB" id="A0A921MGG5"/>
<dbReference type="EMBL" id="DYUK01000227">
    <property type="protein sequence ID" value="HJG80859.1"/>
    <property type="molecule type" value="Genomic_DNA"/>
</dbReference>
<evidence type="ECO:0000313" key="3">
    <source>
        <dbReference type="EMBL" id="HJG80859.1"/>
    </source>
</evidence>
<organism evidence="3 4">
    <name type="scientific">Brevibacterium senegalense</name>
    <dbReference type="NCBI Taxonomy" id="1033736"/>
    <lineage>
        <taxon>Bacteria</taxon>
        <taxon>Bacillati</taxon>
        <taxon>Actinomycetota</taxon>
        <taxon>Actinomycetes</taxon>
        <taxon>Micrococcales</taxon>
        <taxon>Brevibacteriaceae</taxon>
        <taxon>Brevibacterium</taxon>
    </lineage>
</organism>
<evidence type="ECO:0000256" key="1">
    <source>
        <dbReference type="SAM" id="MobiDB-lite"/>
    </source>
</evidence>
<gene>
    <name evidence="3" type="ORF">K8V08_10655</name>
</gene>
<feature type="compositionally biased region" description="Basic and acidic residues" evidence="1">
    <location>
        <begin position="14"/>
        <end position="24"/>
    </location>
</feature>
<feature type="domain" description="HTH marR-type" evidence="2">
    <location>
        <begin position="33"/>
        <end position="169"/>
    </location>
</feature>
<proteinExistence type="predicted"/>
<dbReference type="InterPro" id="IPR039422">
    <property type="entry name" value="MarR/SlyA-like"/>
</dbReference>
<sequence>MEKPSPQLPQSSAHPHDAHAHNSTEARWLSADEQAAWLSLWTTTVWLPTRLDQQMRRDAGLSLVEYHSLSQIDMSPERTLRLSELASVTNMSLSHLSRVVTRLEKAGLLRREPDPSDGRSTLAILTDAGHDRVVAAAPGHVEAVRTYVFDRLDAKQKDALGDALGPIAEALHPARIARL</sequence>
<dbReference type="Gene3D" id="1.10.10.10">
    <property type="entry name" value="Winged helix-like DNA-binding domain superfamily/Winged helix DNA-binding domain"/>
    <property type="match status" value="1"/>
</dbReference>
<dbReference type="PANTHER" id="PTHR33164">
    <property type="entry name" value="TRANSCRIPTIONAL REGULATOR, MARR FAMILY"/>
    <property type="match status" value="1"/>
</dbReference>